<gene>
    <name evidence="1" type="ORF">ISP17_02020</name>
</gene>
<organism evidence="1 2">
    <name type="scientific">Dyella ginsengisoli</name>
    <dbReference type="NCBI Taxonomy" id="363848"/>
    <lineage>
        <taxon>Bacteria</taxon>
        <taxon>Pseudomonadati</taxon>
        <taxon>Pseudomonadota</taxon>
        <taxon>Gammaproteobacteria</taxon>
        <taxon>Lysobacterales</taxon>
        <taxon>Rhodanobacteraceae</taxon>
        <taxon>Dyella</taxon>
    </lineage>
</organism>
<reference evidence="1 2" key="1">
    <citation type="submission" date="2020-10" db="EMBL/GenBank/DDBJ databases">
        <title>Phylogeny of dyella-like bacteria.</title>
        <authorList>
            <person name="Fu J."/>
        </authorList>
    </citation>
    <scope>NUCLEOTIDE SEQUENCE [LARGE SCALE GENOMIC DNA]</scope>
    <source>
        <strain evidence="1 2">Gsoil3046</strain>
    </source>
</reference>
<dbReference type="InterPro" id="IPR011322">
    <property type="entry name" value="N-reg_PII-like_a/b"/>
</dbReference>
<evidence type="ECO:0000313" key="1">
    <source>
        <dbReference type="EMBL" id="MFK2902725.1"/>
    </source>
</evidence>
<dbReference type="InterPro" id="IPR021634">
    <property type="entry name" value="DUF3240"/>
</dbReference>
<name>A0ABW8JR10_9GAMM</name>
<dbReference type="Proteomes" id="UP001620460">
    <property type="component" value="Unassembled WGS sequence"/>
</dbReference>
<dbReference type="Pfam" id="PF11582">
    <property type="entry name" value="DUF3240"/>
    <property type="match status" value="1"/>
</dbReference>
<evidence type="ECO:0000313" key="2">
    <source>
        <dbReference type="Proteomes" id="UP001620460"/>
    </source>
</evidence>
<proteinExistence type="predicted"/>
<protein>
    <submittedName>
        <fullName evidence="1">DUF3240 family protein</fullName>
    </submittedName>
</protein>
<dbReference type="EMBL" id="JADIKM010000001">
    <property type="protein sequence ID" value="MFK2902725.1"/>
    <property type="molecule type" value="Genomic_DNA"/>
</dbReference>
<sequence length="103" mass="11582">MTQMLKRLTILAARELEETVVEILLDLRPALPGFTTAMVAGHGEGFDQATAHERVRGRIDRLQVWMVLPADDVPRVLAALDARLAHSRLRWWVEPVESMGELA</sequence>
<comment type="caution">
    <text evidence="1">The sequence shown here is derived from an EMBL/GenBank/DDBJ whole genome shotgun (WGS) entry which is preliminary data.</text>
</comment>
<dbReference type="Gene3D" id="3.30.70.120">
    <property type="match status" value="1"/>
</dbReference>
<accession>A0ABW8JR10</accession>
<dbReference type="SUPFAM" id="SSF54913">
    <property type="entry name" value="GlnB-like"/>
    <property type="match status" value="1"/>
</dbReference>
<dbReference type="RefSeq" id="WP_404629844.1">
    <property type="nucleotide sequence ID" value="NZ_JADIKM010000001.1"/>
</dbReference>
<dbReference type="InterPro" id="IPR015867">
    <property type="entry name" value="N-reg_PII/ATP_PRibTrfase_C"/>
</dbReference>
<keyword evidence="2" id="KW-1185">Reference proteome</keyword>